<dbReference type="CDD" id="cd06124">
    <property type="entry name" value="cupin_NimR-like_N"/>
    <property type="match status" value="1"/>
</dbReference>
<evidence type="ECO:0000256" key="3">
    <source>
        <dbReference type="SAM" id="MobiDB-lite"/>
    </source>
</evidence>
<keyword evidence="2" id="KW-0804">Transcription</keyword>
<dbReference type="GO" id="GO:0003700">
    <property type="term" value="F:DNA-binding transcription factor activity"/>
    <property type="evidence" value="ECO:0007669"/>
    <property type="project" value="InterPro"/>
</dbReference>
<dbReference type="InterPro" id="IPR011051">
    <property type="entry name" value="RmlC_Cupin_sf"/>
</dbReference>
<dbReference type="PANTHER" id="PTHR11019:SF199">
    <property type="entry name" value="HTH-TYPE TRANSCRIPTIONAL REGULATOR NIMR"/>
    <property type="match status" value="1"/>
</dbReference>
<dbReference type="EMBL" id="JABBNB010000010">
    <property type="protein sequence ID" value="NMO01932.1"/>
    <property type="molecule type" value="Genomic_DNA"/>
</dbReference>
<sequence>MTTSDLVDEVTSRRSHAGGSRIAPHRHDRHQLIYPSSGIIAVTTDAGTWVTPPDRAIWIPAFANHGHRFYGRTEFHCVAINPALDPFNSDGPVVVAVTPLLRELIIECSLPATRPDEETSRLVAVLVDRLRRSPDAALRLPVARDPRLANACAIVVDDLSRVHSLAELGHMVGAGERTLSRLFRNEFGMTYPQWRTQARLHRALIALAEGRTVTDVATVCGWATPSAFIDVYRRAFSHSPGARA</sequence>
<keyword evidence="6" id="KW-1185">Reference proteome</keyword>
<gene>
    <name evidence="5" type="ORF">HH308_11995</name>
</gene>
<evidence type="ECO:0000259" key="4">
    <source>
        <dbReference type="PROSITE" id="PS01124"/>
    </source>
</evidence>
<feature type="domain" description="HTH araC/xylS-type" evidence="4">
    <location>
        <begin position="149"/>
        <end position="244"/>
    </location>
</feature>
<dbReference type="GO" id="GO:0043565">
    <property type="term" value="F:sequence-specific DNA binding"/>
    <property type="evidence" value="ECO:0007669"/>
    <property type="project" value="InterPro"/>
</dbReference>
<accession>A0A848KUI2</accession>
<keyword evidence="1" id="KW-0805">Transcription regulation</keyword>
<protein>
    <submittedName>
        <fullName evidence="5">Helix-turn-helix transcriptional regulator</fullName>
    </submittedName>
</protein>
<dbReference type="SUPFAM" id="SSF46689">
    <property type="entry name" value="Homeodomain-like"/>
    <property type="match status" value="1"/>
</dbReference>
<evidence type="ECO:0000256" key="2">
    <source>
        <dbReference type="ARBA" id="ARBA00023163"/>
    </source>
</evidence>
<dbReference type="PROSITE" id="PS01124">
    <property type="entry name" value="HTH_ARAC_FAMILY_2"/>
    <property type="match status" value="1"/>
</dbReference>
<dbReference type="SMART" id="SM00342">
    <property type="entry name" value="HTH_ARAC"/>
    <property type="match status" value="1"/>
</dbReference>
<dbReference type="PANTHER" id="PTHR11019">
    <property type="entry name" value="HTH-TYPE TRANSCRIPTIONAL REGULATOR NIMR"/>
    <property type="match status" value="1"/>
</dbReference>
<organism evidence="5 6">
    <name type="scientific">Gordonia asplenii</name>
    <dbReference type="NCBI Taxonomy" id="2725283"/>
    <lineage>
        <taxon>Bacteria</taxon>
        <taxon>Bacillati</taxon>
        <taxon>Actinomycetota</taxon>
        <taxon>Actinomycetes</taxon>
        <taxon>Mycobacteriales</taxon>
        <taxon>Gordoniaceae</taxon>
        <taxon>Gordonia</taxon>
    </lineage>
</organism>
<dbReference type="SUPFAM" id="SSF51182">
    <property type="entry name" value="RmlC-like cupins"/>
    <property type="match status" value="1"/>
</dbReference>
<feature type="region of interest" description="Disordered" evidence="3">
    <location>
        <begin position="1"/>
        <end position="26"/>
    </location>
</feature>
<dbReference type="InterPro" id="IPR014710">
    <property type="entry name" value="RmlC-like_jellyroll"/>
</dbReference>
<dbReference type="RefSeq" id="WP_170194434.1">
    <property type="nucleotide sequence ID" value="NZ_JABBNB010000010.1"/>
</dbReference>
<dbReference type="Proteomes" id="UP000550729">
    <property type="component" value="Unassembled WGS sequence"/>
</dbReference>
<evidence type="ECO:0000313" key="6">
    <source>
        <dbReference type="Proteomes" id="UP000550729"/>
    </source>
</evidence>
<dbReference type="InterPro" id="IPR009057">
    <property type="entry name" value="Homeodomain-like_sf"/>
</dbReference>
<dbReference type="AlphaFoldDB" id="A0A848KUI2"/>
<dbReference type="Pfam" id="PF12833">
    <property type="entry name" value="HTH_18"/>
    <property type="match status" value="1"/>
</dbReference>
<evidence type="ECO:0000256" key="1">
    <source>
        <dbReference type="ARBA" id="ARBA00023015"/>
    </source>
</evidence>
<dbReference type="Gene3D" id="2.60.120.10">
    <property type="entry name" value="Jelly Rolls"/>
    <property type="match status" value="1"/>
</dbReference>
<name>A0A848KUI2_9ACTN</name>
<proteinExistence type="predicted"/>
<evidence type="ECO:0000313" key="5">
    <source>
        <dbReference type="EMBL" id="NMO01932.1"/>
    </source>
</evidence>
<comment type="caution">
    <text evidence="5">The sequence shown here is derived from an EMBL/GenBank/DDBJ whole genome shotgun (WGS) entry which is preliminary data.</text>
</comment>
<dbReference type="InterPro" id="IPR018060">
    <property type="entry name" value="HTH_AraC"/>
</dbReference>
<reference evidence="5 6" key="1">
    <citation type="submission" date="2020-04" db="EMBL/GenBank/DDBJ databases">
        <title>Gordonia sp. nov. TBRC 11910.</title>
        <authorList>
            <person name="Suriyachadkun C."/>
        </authorList>
    </citation>
    <scope>NUCLEOTIDE SEQUENCE [LARGE SCALE GENOMIC DNA]</scope>
    <source>
        <strain evidence="5 6">TBRC 11910</strain>
    </source>
</reference>
<dbReference type="Gene3D" id="1.10.10.60">
    <property type="entry name" value="Homeodomain-like"/>
    <property type="match status" value="1"/>
</dbReference>